<dbReference type="InterPro" id="IPR006626">
    <property type="entry name" value="PbH1"/>
</dbReference>
<comment type="caution">
    <text evidence="2">The sequence shown here is derived from an EMBL/GenBank/DDBJ whole genome shotgun (WGS) entry which is preliminary data.</text>
</comment>
<reference evidence="2 3" key="1">
    <citation type="submission" date="2015-12" db="EMBL/GenBank/DDBJ databases">
        <title>Dictyostelia acquired genes for synthesis and detection of signals that induce cell-type specialization by lateral gene transfer from prokaryotes.</title>
        <authorList>
            <person name="Gloeckner G."/>
            <person name="Schaap P."/>
        </authorList>
    </citation>
    <scope>NUCLEOTIDE SEQUENCE [LARGE SCALE GENOMIC DNA]</scope>
    <source>
        <strain evidence="2 3">TK</strain>
    </source>
</reference>
<dbReference type="OrthoDB" id="24473at2759"/>
<name>A0A151Z4W0_TIELA</name>
<dbReference type="InterPro" id="IPR011050">
    <property type="entry name" value="Pectin_lyase_fold/virulence"/>
</dbReference>
<keyword evidence="3" id="KW-1185">Reference proteome</keyword>
<dbReference type="EMBL" id="LODT01000042">
    <property type="protein sequence ID" value="KYQ88996.1"/>
    <property type="molecule type" value="Genomic_DNA"/>
</dbReference>
<proteinExistence type="predicted"/>
<sequence length="1427" mass="163052">MLVIDILDIYVSSVVGNDNNNGTQDYPLKTLDKAVGIINSTYIGNPLYITINLAEDGHYTQDSVLKINNSYIYYKSKQNTLVTAFNVILYNCTLMISNLNVRPIMMTMELYNSKMLVISSMVTSNYIAVQWTQSDIYFIQSTFTLNMHLVDNSKLVVNQSTIIDSILSLYSGNNQVTIRETYLNGLSINTIYDSSNDRLVFESSVLDYNISMLYNPGSYFYIDRNASFTLSNCTITSAISVKNFIEIVDSTLLIYNTTMEKSSTRISIINCLQSNITIRHFHSISVQSNYFISSEFSNIHLDNTKIEFCQFGLIGSKVTNVTVNPTDSYKIVIDQLEIYNSFGYNQMPFIELTKQRYQWNLDIKNSNISFISSIILENTNFQLSNCQIESLLKEDLFQFDLNTNVTIQETSVFASNINSGKTVFLVYNGSSVTVENSQFDSCSTFLKMSGNSMFNISHCQFEKLFSNYEIFYIQNYSQLYIFSTKFSETYSQEFMVVDLSTVGVHQVSIVNSTSHANSHLLFTNAVVVFEDLVFQTNFIGGNGFMFYNSTLDFIGNSLISEVISLESIAGDLIYIDSHSNCTFNNILFTLNFIDNLFYSMQSRIYWYNLTFIKNSADLIHMTFGYFYSQNTMVSYHTGNFLMNIMYTEYHSLNDTIQDLYNSLGHLYRIYCKNATPVTFDNLTVRRNTFSRVIYKSIDSDAASINYFSGFININNATFQENEAKNTFLQFSYNSKVLMTNSTILDNQIKNGTLLKITSSNITLVDCLISNNRGQNHTIYIDGFKSGIEFQNTNISLNYAEEGGCIFIGEWPTCTMSKTTFENNTSNTSGGCFNIASSSPFSCQLTDIGNSITNNKALNGGGGAVYYQQTSAFDPYWINADIEYSGNTALYGSDIATNISEIYIEFTNTDVFQLKFTFTLKDKNENIIILDNQKPVNFQIQQMGETLNDNHLFSLNITAFLQDGVGKVNYQLPEISSLTYSITLPDYPSIIQNVQVYTTYCSTYTYRLNNTCVYCDIGSSLNKQGNCQPCDQNLVCLNSLVYTKPNYYLANSDDINSIYQCQPNHCTGMNECTGTFNQGLLCGSCQKPNSMLFIPKTGIYCCNRNSTPLYLVFYLALLIPITIILSMKFQYSSFYSTFGKIFTFLQFISIIFFSSPYLYLLPLFRFSIDVFYDFCPFTFTGRGKALFALSTIIALVAILSIIRIIKNRKKRNDHGNLQNVYYYWSLFLILYPPVMFNLVSMIIYKTVTTDTVKKYLAIDMDINYSTSIMQWVNIGILFITIVIVLLVVGVSVLIIVKLRRPNSKSNFTKILHMLPYRKGYKWWDIIHFLKSFIFSVISIGCLYNQQLNSILLKTVQFIVGTTEYFLHPYQQPQKNHLNNFSNLLLMILILIVDFKNYLNYIGQIITIYTIISILFFILLHLYLKIKLH</sequence>
<protein>
    <recommendedName>
        <fullName evidence="4">Transmembrane protein</fullName>
    </recommendedName>
</protein>
<keyword evidence="1" id="KW-1133">Transmembrane helix</keyword>
<dbReference type="PANTHER" id="PTHR32158">
    <property type="entry name" value="RING-TYPE DOMAIN-CONTAINING PROTEIN"/>
    <property type="match status" value="1"/>
</dbReference>
<dbReference type="SUPFAM" id="SSF51126">
    <property type="entry name" value="Pectin lyase-like"/>
    <property type="match status" value="1"/>
</dbReference>
<dbReference type="OMA" id="HQIDAND"/>
<feature type="transmembrane region" description="Helical" evidence="1">
    <location>
        <begin position="1220"/>
        <end position="1243"/>
    </location>
</feature>
<keyword evidence="1" id="KW-0472">Membrane</keyword>
<evidence type="ECO:0008006" key="4">
    <source>
        <dbReference type="Google" id="ProtNLM"/>
    </source>
</evidence>
<gene>
    <name evidence="2" type="ORF">DLAC_10212</name>
</gene>
<keyword evidence="1" id="KW-0812">Transmembrane</keyword>
<dbReference type="SMART" id="SM00710">
    <property type="entry name" value="PbH1"/>
    <property type="match status" value="5"/>
</dbReference>
<feature type="transmembrane region" description="Helical" evidence="1">
    <location>
        <begin position="1273"/>
        <end position="1295"/>
    </location>
</feature>
<evidence type="ECO:0000313" key="2">
    <source>
        <dbReference type="EMBL" id="KYQ88996.1"/>
    </source>
</evidence>
<dbReference type="FunCoup" id="A0A151Z4W0">
    <property type="interactions" value="1"/>
</dbReference>
<feature type="transmembrane region" description="Helical" evidence="1">
    <location>
        <begin position="1140"/>
        <end position="1164"/>
    </location>
</feature>
<evidence type="ECO:0000313" key="3">
    <source>
        <dbReference type="Proteomes" id="UP000076078"/>
    </source>
</evidence>
<dbReference type="InParanoid" id="A0A151Z4W0"/>
<organism evidence="2 3">
    <name type="scientific">Tieghemostelium lacteum</name>
    <name type="common">Slime mold</name>
    <name type="synonym">Dictyostelium lacteum</name>
    <dbReference type="NCBI Taxonomy" id="361077"/>
    <lineage>
        <taxon>Eukaryota</taxon>
        <taxon>Amoebozoa</taxon>
        <taxon>Evosea</taxon>
        <taxon>Eumycetozoa</taxon>
        <taxon>Dictyostelia</taxon>
        <taxon>Dictyosteliales</taxon>
        <taxon>Raperosteliaceae</taxon>
        <taxon>Tieghemostelium</taxon>
    </lineage>
</organism>
<evidence type="ECO:0000256" key="1">
    <source>
        <dbReference type="SAM" id="Phobius"/>
    </source>
</evidence>
<feature type="transmembrane region" description="Helical" evidence="1">
    <location>
        <begin position="1108"/>
        <end position="1128"/>
    </location>
</feature>
<dbReference type="Proteomes" id="UP000076078">
    <property type="component" value="Unassembled WGS sequence"/>
</dbReference>
<feature type="transmembrane region" description="Helical" evidence="1">
    <location>
        <begin position="1399"/>
        <end position="1422"/>
    </location>
</feature>
<feature type="transmembrane region" description="Helical" evidence="1">
    <location>
        <begin position="1184"/>
        <end position="1204"/>
    </location>
</feature>
<accession>A0A151Z4W0</accession>
<dbReference type="PANTHER" id="PTHR32158:SF18">
    <property type="entry name" value="RING-TYPE DOMAIN-CONTAINING PROTEIN-RELATED"/>
    <property type="match status" value="1"/>
</dbReference>